<sequence length="98" mass="10325">MLKEALASRNSELQVARDTCAKTNLRVKSLEAQVQDLNHQTSFSPKSSIGHPAGDLSSQYASNAPSITSVSEDGIDVEGRSVKSLLSATSGISHLGIE</sequence>
<dbReference type="Pfam" id="PF05911">
    <property type="entry name" value="FPP"/>
    <property type="match status" value="1"/>
</dbReference>
<dbReference type="InterPro" id="IPR008587">
    <property type="entry name" value="FPP_plant"/>
</dbReference>
<reference evidence="2 3" key="1">
    <citation type="journal article" date="2024" name="G3 (Bethesda)">
        <title>Genome assembly of Hibiscus sabdariffa L. provides insights into metabolisms of medicinal natural products.</title>
        <authorList>
            <person name="Kim T."/>
        </authorList>
    </citation>
    <scope>NUCLEOTIDE SEQUENCE [LARGE SCALE GENOMIC DNA]</scope>
    <source>
        <strain evidence="2">TK-2024</strain>
        <tissue evidence="2">Old leaves</tissue>
    </source>
</reference>
<proteinExistence type="predicted"/>
<organism evidence="2 3">
    <name type="scientific">Hibiscus sabdariffa</name>
    <name type="common">roselle</name>
    <dbReference type="NCBI Taxonomy" id="183260"/>
    <lineage>
        <taxon>Eukaryota</taxon>
        <taxon>Viridiplantae</taxon>
        <taxon>Streptophyta</taxon>
        <taxon>Embryophyta</taxon>
        <taxon>Tracheophyta</taxon>
        <taxon>Spermatophyta</taxon>
        <taxon>Magnoliopsida</taxon>
        <taxon>eudicotyledons</taxon>
        <taxon>Gunneridae</taxon>
        <taxon>Pentapetalae</taxon>
        <taxon>rosids</taxon>
        <taxon>malvids</taxon>
        <taxon>Malvales</taxon>
        <taxon>Malvaceae</taxon>
        <taxon>Malvoideae</taxon>
        <taxon>Hibiscus</taxon>
    </lineage>
</organism>
<gene>
    <name evidence="2" type="ORF">V6N11_051011</name>
</gene>
<evidence type="ECO:0000313" key="3">
    <source>
        <dbReference type="Proteomes" id="UP001396334"/>
    </source>
</evidence>
<feature type="region of interest" description="Disordered" evidence="1">
    <location>
        <begin position="38"/>
        <end position="61"/>
    </location>
</feature>
<dbReference type="Proteomes" id="UP001396334">
    <property type="component" value="Unassembled WGS sequence"/>
</dbReference>
<evidence type="ECO:0000313" key="2">
    <source>
        <dbReference type="EMBL" id="KAK9007180.1"/>
    </source>
</evidence>
<accession>A0ABR2R2Q0</accession>
<feature type="compositionally biased region" description="Polar residues" evidence="1">
    <location>
        <begin position="38"/>
        <end position="47"/>
    </location>
</feature>
<dbReference type="EMBL" id="JBBPBN010000027">
    <property type="protein sequence ID" value="KAK9007180.1"/>
    <property type="molecule type" value="Genomic_DNA"/>
</dbReference>
<evidence type="ECO:0000256" key="1">
    <source>
        <dbReference type="SAM" id="MobiDB-lite"/>
    </source>
</evidence>
<keyword evidence="3" id="KW-1185">Reference proteome</keyword>
<protein>
    <submittedName>
        <fullName evidence="2">Uncharacterized protein</fullName>
    </submittedName>
</protein>
<comment type="caution">
    <text evidence="2">The sequence shown here is derived from an EMBL/GenBank/DDBJ whole genome shotgun (WGS) entry which is preliminary data.</text>
</comment>
<name>A0ABR2R2Q0_9ROSI</name>